<name>A0A0S4JMZ1_BODSA</name>
<protein>
    <submittedName>
        <fullName evidence="1">Uncharacterized protein</fullName>
    </submittedName>
</protein>
<dbReference type="VEuPathDB" id="TriTrypDB:BSAL_32800"/>
<dbReference type="AlphaFoldDB" id="A0A0S4JMZ1"/>
<dbReference type="EMBL" id="CYKH01001941">
    <property type="protein sequence ID" value="CUG91581.1"/>
    <property type="molecule type" value="Genomic_DNA"/>
</dbReference>
<evidence type="ECO:0000313" key="2">
    <source>
        <dbReference type="Proteomes" id="UP000051952"/>
    </source>
</evidence>
<reference evidence="2" key="1">
    <citation type="submission" date="2015-09" db="EMBL/GenBank/DDBJ databases">
        <authorList>
            <consortium name="Pathogen Informatics"/>
        </authorList>
    </citation>
    <scope>NUCLEOTIDE SEQUENCE [LARGE SCALE GENOMIC DNA]</scope>
    <source>
        <strain evidence="2">Lake Konstanz</strain>
    </source>
</reference>
<keyword evidence="2" id="KW-1185">Reference proteome</keyword>
<organism evidence="1 2">
    <name type="scientific">Bodo saltans</name>
    <name type="common">Flagellated protozoan</name>
    <dbReference type="NCBI Taxonomy" id="75058"/>
    <lineage>
        <taxon>Eukaryota</taxon>
        <taxon>Discoba</taxon>
        <taxon>Euglenozoa</taxon>
        <taxon>Kinetoplastea</taxon>
        <taxon>Metakinetoplastina</taxon>
        <taxon>Eubodonida</taxon>
        <taxon>Bodonidae</taxon>
        <taxon>Bodo</taxon>
    </lineage>
</organism>
<evidence type="ECO:0000313" key="1">
    <source>
        <dbReference type="EMBL" id="CUG91581.1"/>
    </source>
</evidence>
<sequence length="110" mass="12203">MDYRWRRQVEDGGNKMSNEAIFPIHTKTLAMRPAASGGSATSFLWFASSSHTANSMNPSLCASSLMCSPSTAKEYYIASSWDDFCSSTRTTRRSALSLLYCICHTRDKKG</sequence>
<dbReference type="Proteomes" id="UP000051952">
    <property type="component" value="Unassembled WGS sequence"/>
</dbReference>
<proteinExistence type="predicted"/>
<accession>A0A0S4JMZ1</accession>
<gene>
    <name evidence="1" type="ORF">BSAL_32800</name>
</gene>